<gene>
    <name evidence="1" type="ORF">FM037_05615</name>
</gene>
<keyword evidence="2" id="KW-1185">Reference proteome</keyword>
<name>A0ABX5X0M7_9GAMM</name>
<reference evidence="1 2" key="1">
    <citation type="submission" date="2019-07" db="EMBL/GenBank/DDBJ databases">
        <title>Shewanella sp. YLB-06 whole genomic sequence.</title>
        <authorList>
            <person name="Yu L."/>
        </authorList>
    </citation>
    <scope>NUCLEOTIDE SEQUENCE [LARGE SCALE GENOMIC DNA]</scope>
    <source>
        <strain evidence="1 2">YLB-06</strain>
    </source>
</reference>
<protein>
    <submittedName>
        <fullName evidence="1">Uncharacterized protein</fullName>
    </submittedName>
</protein>
<evidence type="ECO:0000313" key="1">
    <source>
        <dbReference type="EMBL" id="QDO82806.1"/>
    </source>
</evidence>
<dbReference type="EMBL" id="CP041614">
    <property type="protein sequence ID" value="QDO82806.1"/>
    <property type="molecule type" value="Genomic_DNA"/>
</dbReference>
<organism evidence="1 2">
    <name type="scientific">Shewanella psychropiezotolerans</name>
    <dbReference type="NCBI Taxonomy" id="2593655"/>
    <lineage>
        <taxon>Bacteria</taxon>
        <taxon>Pseudomonadati</taxon>
        <taxon>Pseudomonadota</taxon>
        <taxon>Gammaproteobacteria</taxon>
        <taxon>Alteromonadales</taxon>
        <taxon>Shewanellaceae</taxon>
        <taxon>Shewanella</taxon>
    </lineage>
</organism>
<evidence type="ECO:0000313" key="2">
    <source>
        <dbReference type="Proteomes" id="UP000315947"/>
    </source>
</evidence>
<proteinExistence type="predicted"/>
<dbReference type="Proteomes" id="UP000315947">
    <property type="component" value="Chromosome"/>
</dbReference>
<sequence length="95" mass="11034">MRKWLFPFKLMQHRSGNTESLTQCGFQSPLCYVECSRYRITISFKHPPCLQCFELPLNDQIFTRNGISPIISVAVVRGKCGCMDYLLQRGKRCKL</sequence>
<accession>A0ABX5X0M7</accession>